<reference evidence="1 2" key="1">
    <citation type="submission" date="2024-09" db="EMBL/GenBank/DDBJ databases">
        <title>Chromosome-scale assembly of Riccia sorocarpa.</title>
        <authorList>
            <person name="Paukszto L."/>
        </authorList>
    </citation>
    <scope>NUCLEOTIDE SEQUENCE [LARGE SCALE GENOMIC DNA]</scope>
    <source>
        <strain evidence="1">LP-2024</strain>
        <tissue evidence="1">Aerial parts of the thallus</tissue>
    </source>
</reference>
<accession>A0ABD3GF02</accession>
<dbReference type="Proteomes" id="UP001633002">
    <property type="component" value="Unassembled WGS sequence"/>
</dbReference>
<keyword evidence="2" id="KW-1185">Reference proteome</keyword>
<comment type="caution">
    <text evidence="1">The sequence shown here is derived from an EMBL/GenBank/DDBJ whole genome shotgun (WGS) entry which is preliminary data.</text>
</comment>
<evidence type="ECO:0000313" key="2">
    <source>
        <dbReference type="Proteomes" id="UP001633002"/>
    </source>
</evidence>
<dbReference type="EMBL" id="JBJQOH010000008">
    <property type="protein sequence ID" value="KAL3677009.1"/>
    <property type="molecule type" value="Genomic_DNA"/>
</dbReference>
<evidence type="ECO:0000313" key="1">
    <source>
        <dbReference type="EMBL" id="KAL3677009.1"/>
    </source>
</evidence>
<gene>
    <name evidence="1" type="ORF">R1sor_026957</name>
</gene>
<name>A0ABD3GF02_9MARC</name>
<protein>
    <submittedName>
        <fullName evidence="1">Uncharacterized protein</fullName>
    </submittedName>
</protein>
<dbReference type="AlphaFoldDB" id="A0ABD3GF02"/>
<organism evidence="1 2">
    <name type="scientific">Riccia sorocarpa</name>
    <dbReference type="NCBI Taxonomy" id="122646"/>
    <lineage>
        <taxon>Eukaryota</taxon>
        <taxon>Viridiplantae</taxon>
        <taxon>Streptophyta</taxon>
        <taxon>Embryophyta</taxon>
        <taxon>Marchantiophyta</taxon>
        <taxon>Marchantiopsida</taxon>
        <taxon>Marchantiidae</taxon>
        <taxon>Marchantiales</taxon>
        <taxon>Ricciaceae</taxon>
        <taxon>Riccia</taxon>
    </lineage>
</organism>
<sequence>MDGDASPLQRKEFTKMKKKTAAYLGYASSSYRFVRSELSDVCSLRCRILPGDTSLGLETHRLGTHRLDTEETHRLETPGDASLTIACAICPPGDASPSCRLEISPAPSAHLETHLRAVVWRSRLRHQPTWGRISKLASGDLACAISPPGDASPSLLLEISPAPSAHLGTHLRAVKI</sequence>
<proteinExistence type="predicted"/>